<dbReference type="EMBL" id="JADPRT010000014">
    <property type="protein sequence ID" value="MBF9071940.1"/>
    <property type="molecule type" value="Genomic_DNA"/>
</dbReference>
<evidence type="ECO:0008006" key="4">
    <source>
        <dbReference type="Google" id="ProtNLM"/>
    </source>
</evidence>
<evidence type="ECO:0000256" key="1">
    <source>
        <dbReference type="SAM" id="SignalP"/>
    </source>
</evidence>
<dbReference type="AlphaFoldDB" id="A0A931BEF5"/>
<reference evidence="2" key="1">
    <citation type="submission" date="2020-11" db="EMBL/GenBank/DDBJ databases">
        <title>Isolation and identification of active actinomycetes.</title>
        <authorList>
            <person name="Yu B."/>
        </authorList>
    </citation>
    <scope>NUCLEOTIDE SEQUENCE</scope>
    <source>
        <strain evidence="2">NEAU-YB345</strain>
    </source>
</reference>
<proteinExistence type="predicted"/>
<sequence length="161" mass="16161">MKKLATVAALAATVLTLTVTSDAVAAHRPDVPTPVGAAPTGAAPVAAVVLTNRDSGRTVDVAPGDVIEVRLTGALGENDTWAWSTPRSSSATVLAQSVGTTSPDGDAEALFQATGPGTGRITAIRRCVPGPGAICPFLAVLWVVDVDVRQGADVHSGADGR</sequence>
<dbReference type="Proteomes" id="UP000657385">
    <property type="component" value="Unassembled WGS sequence"/>
</dbReference>
<name>A0A931BEF5_9ACTN</name>
<gene>
    <name evidence="2" type="ORF">I2501_28345</name>
</gene>
<keyword evidence="1" id="KW-0732">Signal</keyword>
<comment type="caution">
    <text evidence="2">The sequence shown here is derived from an EMBL/GenBank/DDBJ whole genome shotgun (WGS) entry which is preliminary data.</text>
</comment>
<evidence type="ECO:0000313" key="2">
    <source>
        <dbReference type="EMBL" id="MBF9071940.1"/>
    </source>
</evidence>
<dbReference type="RefSeq" id="WP_196197120.1">
    <property type="nucleotide sequence ID" value="NZ_JADPRT010000014.1"/>
</dbReference>
<feature type="signal peptide" evidence="1">
    <location>
        <begin position="1"/>
        <end position="25"/>
    </location>
</feature>
<keyword evidence="3" id="KW-1185">Reference proteome</keyword>
<evidence type="ECO:0000313" key="3">
    <source>
        <dbReference type="Proteomes" id="UP000657385"/>
    </source>
</evidence>
<organism evidence="2 3">
    <name type="scientific">Streptacidiphilus fuscans</name>
    <dbReference type="NCBI Taxonomy" id="2789292"/>
    <lineage>
        <taxon>Bacteria</taxon>
        <taxon>Bacillati</taxon>
        <taxon>Actinomycetota</taxon>
        <taxon>Actinomycetes</taxon>
        <taxon>Kitasatosporales</taxon>
        <taxon>Streptomycetaceae</taxon>
        <taxon>Streptacidiphilus</taxon>
    </lineage>
</organism>
<feature type="chain" id="PRO_5036690069" description="Proteinase inhibitor I42 chagasin domain-containing protein" evidence="1">
    <location>
        <begin position="26"/>
        <end position="161"/>
    </location>
</feature>
<protein>
    <recommendedName>
        <fullName evidence="4">Proteinase inhibitor I42 chagasin domain-containing protein</fullName>
    </recommendedName>
</protein>
<accession>A0A931BEF5</accession>